<keyword evidence="3" id="KW-1185">Reference proteome</keyword>
<dbReference type="RefSeq" id="WP_254743721.1">
    <property type="nucleotide sequence ID" value="NZ_JANCLU010000014.1"/>
</dbReference>
<evidence type="ECO:0000313" key="3">
    <source>
        <dbReference type="Proteomes" id="UP001205890"/>
    </source>
</evidence>
<keyword evidence="2" id="KW-0378">Hydrolase</keyword>
<feature type="domain" description="AB hydrolase-1" evidence="1">
    <location>
        <begin position="60"/>
        <end position="302"/>
    </location>
</feature>
<dbReference type="PRINTS" id="PR00111">
    <property type="entry name" value="ABHYDROLASE"/>
</dbReference>
<proteinExistence type="predicted"/>
<evidence type="ECO:0000259" key="1">
    <source>
        <dbReference type="Pfam" id="PF00561"/>
    </source>
</evidence>
<comment type="caution">
    <text evidence="2">The sequence shown here is derived from an EMBL/GenBank/DDBJ whole genome shotgun (WGS) entry which is preliminary data.</text>
</comment>
<dbReference type="SUPFAM" id="SSF53474">
    <property type="entry name" value="alpha/beta-Hydrolases"/>
    <property type="match status" value="1"/>
</dbReference>
<dbReference type="InterPro" id="IPR029058">
    <property type="entry name" value="AB_hydrolase_fold"/>
</dbReference>
<accession>A0ABT1LE47</accession>
<organism evidence="2 3">
    <name type="scientific">Alsobacter ponti</name>
    <dbReference type="NCBI Taxonomy" id="2962936"/>
    <lineage>
        <taxon>Bacteria</taxon>
        <taxon>Pseudomonadati</taxon>
        <taxon>Pseudomonadota</taxon>
        <taxon>Alphaproteobacteria</taxon>
        <taxon>Hyphomicrobiales</taxon>
        <taxon>Alsobacteraceae</taxon>
        <taxon>Alsobacter</taxon>
    </lineage>
</organism>
<dbReference type="Pfam" id="PF00561">
    <property type="entry name" value="Abhydrolase_1"/>
    <property type="match status" value="1"/>
</dbReference>
<dbReference type="Proteomes" id="UP001205890">
    <property type="component" value="Unassembled WGS sequence"/>
</dbReference>
<sequence length="335" mass="34491">MTLLAELAAGAIVTLAAGALYTVGFVAWTRRAYTPDGRFVEVTGGRLHVIDIPGARADAPVVALLHGASGNARDMAMALAPSLRGRYRVLAFDRPGHGWSDRPGGRADAAPARQAALIREALGRLGVQRAIVVGHSWSGALATRLALDCPELVAGLVLVAPVTHPWPGGVSWYYGPAASALTGRVFTGAIAAPVGSALLKPSVASVFHPDAPPPDYAARGATWLVLRPAEFRANAQDVADLLGHVTAQFERYDEIAAPTAIVHGEADTTVSPTLHSRAIARQIAGSRLTLLAGAGHMPHHTHAELVAAEIDAVAAAAFGAGVTAAPGLPAGSPRR</sequence>
<dbReference type="Gene3D" id="3.40.50.1820">
    <property type="entry name" value="alpha/beta hydrolase"/>
    <property type="match status" value="1"/>
</dbReference>
<reference evidence="2 3" key="1">
    <citation type="submission" date="2022-07" db="EMBL/GenBank/DDBJ databases">
        <authorList>
            <person name="Li W.-J."/>
            <person name="Deng Q.-Q."/>
        </authorList>
    </citation>
    <scope>NUCLEOTIDE SEQUENCE [LARGE SCALE GENOMIC DNA]</scope>
    <source>
        <strain evidence="2 3">SYSU M60028</strain>
    </source>
</reference>
<name>A0ABT1LE47_9HYPH</name>
<dbReference type="PANTHER" id="PTHR43798">
    <property type="entry name" value="MONOACYLGLYCEROL LIPASE"/>
    <property type="match status" value="1"/>
</dbReference>
<protein>
    <submittedName>
        <fullName evidence="2">Alpha/beta hydrolase</fullName>
    </submittedName>
</protein>
<dbReference type="GO" id="GO:0016787">
    <property type="term" value="F:hydrolase activity"/>
    <property type="evidence" value="ECO:0007669"/>
    <property type="project" value="UniProtKB-KW"/>
</dbReference>
<gene>
    <name evidence="2" type="ORF">NK718_14725</name>
</gene>
<dbReference type="PANTHER" id="PTHR43798:SF33">
    <property type="entry name" value="HYDROLASE, PUTATIVE (AFU_ORTHOLOGUE AFUA_2G14860)-RELATED"/>
    <property type="match status" value="1"/>
</dbReference>
<evidence type="ECO:0000313" key="2">
    <source>
        <dbReference type="EMBL" id="MCP8939780.1"/>
    </source>
</evidence>
<dbReference type="InterPro" id="IPR050266">
    <property type="entry name" value="AB_hydrolase_sf"/>
</dbReference>
<dbReference type="InterPro" id="IPR000639">
    <property type="entry name" value="Epox_hydrolase-like"/>
</dbReference>
<dbReference type="InterPro" id="IPR000073">
    <property type="entry name" value="AB_hydrolase_1"/>
</dbReference>
<dbReference type="PRINTS" id="PR00412">
    <property type="entry name" value="EPOXHYDRLASE"/>
</dbReference>
<dbReference type="EMBL" id="JANCLU010000014">
    <property type="protein sequence ID" value="MCP8939780.1"/>
    <property type="molecule type" value="Genomic_DNA"/>
</dbReference>